<keyword evidence="4" id="KW-0503">Monooxygenase</keyword>
<protein>
    <submittedName>
        <fullName evidence="4">Nitronate monooxygenase</fullName>
    </submittedName>
</protein>
<dbReference type="EMBL" id="JACRIW010000011">
    <property type="protein sequence ID" value="MBI5168095.1"/>
    <property type="molecule type" value="Genomic_DNA"/>
</dbReference>
<proteinExistence type="predicted"/>
<evidence type="ECO:0000256" key="2">
    <source>
        <dbReference type="ARBA" id="ARBA00022643"/>
    </source>
</evidence>
<dbReference type="GO" id="GO:0018580">
    <property type="term" value="F:nitronate monooxygenase activity"/>
    <property type="evidence" value="ECO:0007669"/>
    <property type="project" value="InterPro"/>
</dbReference>
<evidence type="ECO:0000256" key="1">
    <source>
        <dbReference type="ARBA" id="ARBA00022630"/>
    </source>
</evidence>
<dbReference type="InterPro" id="IPR004136">
    <property type="entry name" value="NMO"/>
</dbReference>
<dbReference type="CDD" id="cd04730">
    <property type="entry name" value="NPD_like"/>
    <property type="match status" value="1"/>
</dbReference>
<dbReference type="PANTHER" id="PTHR32332">
    <property type="entry name" value="2-NITROPROPANE DIOXYGENASE"/>
    <property type="match status" value="1"/>
</dbReference>
<accession>A0A933SBC4</accession>
<comment type="caution">
    <text evidence="4">The sequence shown here is derived from an EMBL/GenBank/DDBJ whole genome shotgun (WGS) entry which is preliminary data.</text>
</comment>
<evidence type="ECO:0000313" key="4">
    <source>
        <dbReference type="EMBL" id="MBI5168095.1"/>
    </source>
</evidence>
<dbReference type="Gene3D" id="3.20.20.70">
    <property type="entry name" value="Aldolase class I"/>
    <property type="match status" value="1"/>
</dbReference>
<dbReference type="Proteomes" id="UP000696931">
    <property type="component" value="Unassembled WGS sequence"/>
</dbReference>
<dbReference type="Pfam" id="PF03060">
    <property type="entry name" value="NMO"/>
    <property type="match status" value="1"/>
</dbReference>
<organism evidence="4 5">
    <name type="scientific">Eiseniibacteriota bacterium</name>
    <dbReference type="NCBI Taxonomy" id="2212470"/>
    <lineage>
        <taxon>Bacteria</taxon>
        <taxon>Candidatus Eiseniibacteriota</taxon>
    </lineage>
</organism>
<evidence type="ECO:0000313" key="5">
    <source>
        <dbReference type="Proteomes" id="UP000696931"/>
    </source>
</evidence>
<keyword evidence="3" id="KW-0560">Oxidoreductase</keyword>
<sequence length="325" mass="35410">MLDTPLTRHARIEVPLIGGAMYPCGNPELVAAVSEAGGIGIVQPVSLTYVHKRDFREGLRYMRTLTSKPLGMNALIEKSSAEYMKRMEQWVDVALEEGVRFFVTSLGNPRWVADKAHAVGGVVYHDVTEGKWAAKAVQGGVDGLIAVNRRAGGHAGARGMEELLAELQPFGLPVVCAGGIGDGAGFAAALKLGYAGVQMGTRFIATPECNASEAYKRAIVAASEDDVVHSERITGVPVAVLNTPWVKRSGTQVNAFERWMIKGPRTKHWMRTWFTLRSVWLMKRDAYDPREGRDVWQAGKSVAAIRSIAPVADIVRECREAVIRA</sequence>
<evidence type="ECO:0000256" key="3">
    <source>
        <dbReference type="ARBA" id="ARBA00023002"/>
    </source>
</evidence>
<dbReference type="PANTHER" id="PTHR32332:SF20">
    <property type="entry name" value="2-NITROPROPANE DIOXYGENASE-LIKE PROTEIN"/>
    <property type="match status" value="1"/>
</dbReference>
<dbReference type="SUPFAM" id="SSF51412">
    <property type="entry name" value="Inosine monophosphate dehydrogenase (IMPDH)"/>
    <property type="match status" value="1"/>
</dbReference>
<name>A0A933SBC4_UNCEI</name>
<reference evidence="4" key="1">
    <citation type="submission" date="2020-07" db="EMBL/GenBank/DDBJ databases">
        <title>Huge and variable diversity of episymbiotic CPR bacteria and DPANN archaea in groundwater ecosystems.</title>
        <authorList>
            <person name="He C.Y."/>
            <person name="Keren R."/>
            <person name="Whittaker M."/>
            <person name="Farag I.F."/>
            <person name="Doudna J."/>
            <person name="Cate J.H.D."/>
            <person name="Banfield J.F."/>
        </authorList>
    </citation>
    <scope>NUCLEOTIDE SEQUENCE</scope>
    <source>
        <strain evidence="4">NC_groundwater_1813_Pr3_B-0.1um_71_17</strain>
    </source>
</reference>
<dbReference type="InterPro" id="IPR013785">
    <property type="entry name" value="Aldolase_TIM"/>
</dbReference>
<keyword evidence="1" id="KW-0285">Flavoprotein</keyword>
<dbReference type="AlphaFoldDB" id="A0A933SBC4"/>
<keyword evidence="2" id="KW-0288">FMN</keyword>
<gene>
    <name evidence="4" type="ORF">HZA61_01265</name>
</gene>